<dbReference type="GO" id="GO:0005975">
    <property type="term" value="P:carbohydrate metabolic process"/>
    <property type="evidence" value="ECO:0007669"/>
    <property type="project" value="InterPro"/>
</dbReference>
<keyword evidence="5 10" id="KW-0328">Glycosyltransferase</keyword>
<dbReference type="EC" id="2.4.1.25" evidence="3 10"/>
<dbReference type="AlphaFoldDB" id="A0A6I6JWL5"/>
<dbReference type="PANTHER" id="PTHR32438">
    <property type="entry name" value="4-ALPHA-GLUCANOTRANSFERASE DPE1, CHLOROPLASTIC/AMYLOPLASTIC"/>
    <property type="match status" value="1"/>
</dbReference>
<comment type="similarity">
    <text evidence="2 10">Belongs to the disproportionating enzyme family.</text>
</comment>
<comment type="catalytic activity">
    <reaction evidence="1 10">
        <text>Transfers a segment of a (1-&gt;4)-alpha-D-glucan to a new position in an acceptor, which may be glucose or a (1-&gt;4)-alpha-D-glucan.</text>
        <dbReference type="EC" id="2.4.1.25"/>
    </reaction>
</comment>
<proteinExistence type="inferred from homology"/>
<evidence type="ECO:0000256" key="7">
    <source>
        <dbReference type="ARBA" id="ARBA00023277"/>
    </source>
</evidence>
<dbReference type="Proteomes" id="UP000428260">
    <property type="component" value="Chromosome"/>
</dbReference>
<evidence type="ECO:0000256" key="10">
    <source>
        <dbReference type="RuleBase" id="RU361207"/>
    </source>
</evidence>
<name>A0A6I6JWL5_9BACT</name>
<keyword evidence="6 10" id="KW-0808">Transferase</keyword>
<dbReference type="EMBL" id="CP046401">
    <property type="protein sequence ID" value="QGY45488.1"/>
    <property type="molecule type" value="Genomic_DNA"/>
</dbReference>
<dbReference type="Gene3D" id="3.20.20.80">
    <property type="entry name" value="Glycosidases"/>
    <property type="match status" value="1"/>
</dbReference>
<organism evidence="11 12">
    <name type="scientific">Maribellus comscasis</name>
    <dbReference type="NCBI Taxonomy" id="2681766"/>
    <lineage>
        <taxon>Bacteria</taxon>
        <taxon>Pseudomonadati</taxon>
        <taxon>Bacteroidota</taxon>
        <taxon>Bacteroidia</taxon>
        <taxon>Marinilabiliales</taxon>
        <taxon>Prolixibacteraceae</taxon>
        <taxon>Maribellus</taxon>
    </lineage>
</organism>
<dbReference type="RefSeq" id="WP_158868631.1">
    <property type="nucleotide sequence ID" value="NZ_CP046401.1"/>
</dbReference>
<evidence type="ECO:0000256" key="9">
    <source>
        <dbReference type="ARBA" id="ARBA00031501"/>
    </source>
</evidence>
<keyword evidence="12" id="KW-1185">Reference proteome</keyword>
<dbReference type="NCBIfam" id="NF011079">
    <property type="entry name" value="PRK14508.1-2"/>
    <property type="match status" value="1"/>
</dbReference>
<dbReference type="PANTHER" id="PTHR32438:SF5">
    <property type="entry name" value="4-ALPHA-GLUCANOTRANSFERASE DPE1, CHLOROPLASTIC_AMYLOPLASTIC"/>
    <property type="match status" value="1"/>
</dbReference>
<dbReference type="NCBIfam" id="TIGR00217">
    <property type="entry name" value="malQ"/>
    <property type="match status" value="1"/>
</dbReference>
<evidence type="ECO:0000256" key="1">
    <source>
        <dbReference type="ARBA" id="ARBA00000439"/>
    </source>
</evidence>
<evidence type="ECO:0000313" key="11">
    <source>
        <dbReference type="EMBL" id="QGY45488.1"/>
    </source>
</evidence>
<evidence type="ECO:0000256" key="8">
    <source>
        <dbReference type="ARBA" id="ARBA00031423"/>
    </source>
</evidence>
<protein>
    <recommendedName>
        <fullName evidence="4 10">4-alpha-glucanotransferase</fullName>
        <ecNumber evidence="3 10">2.4.1.25</ecNumber>
    </recommendedName>
    <alternativeName>
        <fullName evidence="8 10">Amylomaltase</fullName>
    </alternativeName>
    <alternativeName>
        <fullName evidence="9 10">Disproportionating enzyme</fullName>
    </alternativeName>
</protein>
<dbReference type="SUPFAM" id="SSF51445">
    <property type="entry name" value="(Trans)glycosidases"/>
    <property type="match status" value="1"/>
</dbReference>
<evidence type="ECO:0000313" key="12">
    <source>
        <dbReference type="Proteomes" id="UP000428260"/>
    </source>
</evidence>
<dbReference type="GO" id="GO:0004134">
    <property type="term" value="F:4-alpha-glucanotransferase activity"/>
    <property type="evidence" value="ECO:0007669"/>
    <property type="project" value="UniProtKB-EC"/>
</dbReference>
<dbReference type="NCBIfam" id="NF011080">
    <property type="entry name" value="PRK14508.1-3"/>
    <property type="match status" value="1"/>
</dbReference>
<evidence type="ECO:0000256" key="4">
    <source>
        <dbReference type="ARBA" id="ARBA00020295"/>
    </source>
</evidence>
<reference evidence="11 12" key="1">
    <citation type="submission" date="2019-11" db="EMBL/GenBank/DDBJ databases">
        <authorList>
            <person name="Zheng R.K."/>
            <person name="Sun C.M."/>
        </authorList>
    </citation>
    <scope>NUCLEOTIDE SEQUENCE [LARGE SCALE GENOMIC DNA]</scope>
    <source>
        <strain evidence="11 12">WC007</strain>
    </source>
</reference>
<evidence type="ECO:0000256" key="5">
    <source>
        <dbReference type="ARBA" id="ARBA00022676"/>
    </source>
</evidence>
<evidence type="ECO:0000256" key="2">
    <source>
        <dbReference type="ARBA" id="ARBA00005684"/>
    </source>
</evidence>
<dbReference type="InterPro" id="IPR017853">
    <property type="entry name" value="GH"/>
</dbReference>
<evidence type="ECO:0000256" key="3">
    <source>
        <dbReference type="ARBA" id="ARBA00012560"/>
    </source>
</evidence>
<accession>A0A6I6JWL5</accession>
<evidence type="ECO:0000256" key="6">
    <source>
        <dbReference type="ARBA" id="ARBA00022679"/>
    </source>
</evidence>
<dbReference type="Pfam" id="PF02446">
    <property type="entry name" value="Glyco_hydro_77"/>
    <property type="match status" value="1"/>
</dbReference>
<keyword evidence="7 10" id="KW-0119">Carbohydrate metabolism</keyword>
<sequence length="494" mass="57000">MGERRSGILLHVTSLPGSEGIGTFGEEAFGFVDLLAEAGQKIWQILPLGPVGYGNSPYQCYSAFAGNILLINLKKLADEGLLDKNDVKNSPRFNSGEVDFADVEKWKSPLLHKAFRKFQANNYGEFHSEYQTFLKEHSWWLKDFALFMSARSHFKGEQWTTWPDELKFRTPVGIHKFQTKLESDVNFWKFAQFQFFRQWFVLKKYANSKGVKIIGDMPLYVSTDSSDVWTNTDIFILDKKLRPKQVGGVPPDYFSEDGQLWGNPVFDWKRIQERDYDWWMARLHFNLNLFDEIRIDHFRGLESFWAVPASEKTARNGKWLPAKGYEMLSKFNDQIGHLPLIAEDLGLITAEVEKMRLDFGLPGMKVLQFAFRSDATNEYLPHNYTQNFVVYTGTHDNNTTLGWLKALKGNEKKLVKLYLGGTGKEAVKNTIEMTWASTADTAIVPFQDILQLAAKARMNTPGTASGNWGWRFRWKQLKTRQIEFLKAITKIYNR</sequence>
<dbReference type="KEGG" id="mcos:GM418_17970"/>
<gene>
    <name evidence="11" type="primary">malQ</name>
    <name evidence="11" type="ORF">GM418_17970</name>
</gene>
<dbReference type="InterPro" id="IPR003385">
    <property type="entry name" value="Glyco_hydro_77"/>
</dbReference>